<keyword evidence="2" id="KW-0813">Transport</keyword>
<dbReference type="InterPro" id="IPR027417">
    <property type="entry name" value="P-loop_NTPase"/>
</dbReference>
<evidence type="ECO:0000313" key="8">
    <source>
        <dbReference type="Proteomes" id="UP000345527"/>
    </source>
</evidence>
<dbReference type="Gene3D" id="3.40.50.300">
    <property type="entry name" value="P-loop containing nucleotide triphosphate hydrolases"/>
    <property type="match status" value="1"/>
</dbReference>
<dbReference type="PANTHER" id="PTHR43553">
    <property type="entry name" value="HEAVY METAL TRANSPORTER"/>
    <property type="match status" value="1"/>
</dbReference>
<dbReference type="EMBL" id="RZOA01000002">
    <property type="protein sequence ID" value="KAA8824490.1"/>
    <property type="molecule type" value="Genomic_DNA"/>
</dbReference>
<dbReference type="Proteomes" id="UP000374630">
    <property type="component" value="Unassembled WGS sequence"/>
</dbReference>
<dbReference type="GO" id="GO:0016887">
    <property type="term" value="F:ATP hydrolysis activity"/>
    <property type="evidence" value="ECO:0007669"/>
    <property type="project" value="InterPro"/>
</dbReference>
<proteinExistence type="inferred from homology"/>
<dbReference type="GO" id="GO:0005524">
    <property type="term" value="F:ATP binding"/>
    <property type="evidence" value="ECO:0007669"/>
    <property type="project" value="UniProtKB-KW"/>
</dbReference>
<protein>
    <submittedName>
        <fullName evidence="7">Energy-coupling factor ABC transporter ATP-binding protein</fullName>
    </submittedName>
</protein>
<keyword evidence="3" id="KW-0547">Nucleotide-binding</keyword>
<evidence type="ECO:0000313" key="9">
    <source>
        <dbReference type="Proteomes" id="UP000374630"/>
    </source>
</evidence>
<dbReference type="InterPro" id="IPR050095">
    <property type="entry name" value="ECF_ABC_transporter_ATP-bd"/>
</dbReference>
<dbReference type="Pfam" id="PF00005">
    <property type="entry name" value="ABC_tran"/>
    <property type="match status" value="1"/>
</dbReference>
<evidence type="ECO:0000313" key="6">
    <source>
        <dbReference type="EMBL" id="KAA8822448.1"/>
    </source>
</evidence>
<keyword evidence="9" id="KW-1185">Reference proteome</keyword>
<dbReference type="InterPro" id="IPR003593">
    <property type="entry name" value="AAA+_ATPase"/>
</dbReference>
<dbReference type="GO" id="GO:0043190">
    <property type="term" value="C:ATP-binding cassette (ABC) transporter complex"/>
    <property type="evidence" value="ECO:0007669"/>
    <property type="project" value="TreeGrafter"/>
</dbReference>
<evidence type="ECO:0000256" key="1">
    <source>
        <dbReference type="ARBA" id="ARBA00005417"/>
    </source>
</evidence>
<dbReference type="AlphaFoldDB" id="A0A5J5E001"/>
<evidence type="ECO:0000259" key="5">
    <source>
        <dbReference type="PROSITE" id="PS50893"/>
    </source>
</evidence>
<keyword evidence="4 7" id="KW-0067">ATP-binding</keyword>
<dbReference type="PANTHER" id="PTHR43553:SF24">
    <property type="entry name" value="ENERGY-COUPLING FACTOR TRANSPORTER ATP-BINDING PROTEIN ECFA1"/>
    <property type="match status" value="1"/>
</dbReference>
<name>A0A5J5E001_9BIFI</name>
<dbReference type="EMBL" id="RZNZ01000001">
    <property type="protein sequence ID" value="KAA8822448.1"/>
    <property type="molecule type" value="Genomic_DNA"/>
</dbReference>
<reference evidence="8 9" key="1">
    <citation type="journal article" date="2019" name="Syst. Appl. Microbiol.">
        <title>Characterization of Bifidobacterium species in feaces of the Egyptian fruit bat: Description of B. vespertilionis sp. nov. and B. rousetti sp. nov.</title>
        <authorList>
            <person name="Modesto M."/>
            <person name="Satti M."/>
            <person name="Watanabe K."/>
            <person name="Puglisi E."/>
            <person name="Morelli L."/>
            <person name="Huang C.-H."/>
            <person name="Liou J.-S."/>
            <person name="Miyashita M."/>
            <person name="Tamura T."/>
            <person name="Saito S."/>
            <person name="Mori K."/>
            <person name="Huang L."/>
            <person name="Sciavilla P."/>
            <person name="Sandri C."/>
            <person name="Spiezio C."/>
            <person name="Vitali F."/>
            <person name="Cavalieri D."/>
            <person name="Perpetuini G."/>
            <person name="Tofalo R."/>
            <person name="Bonetti A."/>
            <person name="Arita M."/>
            <person name="Mattarelli P."/>
        </authorList>
    </citation>
    <scope>NUCLEOTIDE SEQUENCE [LARGE SCALE GENOMIC DNA]</scope>
    <source>
        <strain evidence="6 9">RST16</strain>
        <strain evidence="7 8">RST8</strain>
    </source>
</reference>
<comment type="similarity">
    <text evidence="1">Belongs to the ABC transporter superfamily.</text>
</comment>
<feature type="domain" description="ABC transporter" evidence="5">
    <location>
        <begin position="21"/>
        <end position="261"/>
    </location>
</feature>
<dbReference type="SUPFAM" id="SSF52540">
    <property type="entry name" value="P-loop containing nucleoside triphosphate hydrolases"/>
    <property type="match status" value="1"/>
</dbReference>
<dbReference type="Proteomes" id="UP000345527">
    <property type="component" value="Unassembled WGS sequence"/>
</dbReference>
<accession>A0A5J5E001</accession>
<evidence type="ECO:0000256" key="2">
    <source>
        <dbReference type="ARBA" id="ARBA00022448"/>
    </source>
</evidence>
<evidence type="ECO:0000313" key="7">
    <source>
        <dbReference type="EMBL" id="KAA8824490.1"/>
    </source>
</evidence>
<dbReference type="RefSeq" id="WP_150353224.1">
    <property type="nucleotide sequence ID" value="NZ_RZNZ01000001.1"/>
</dbReference>
<comment type="caution">
    <text evidence="7">The sequence shown here is derived from an EMBL/GenBank/DDBJ whole genome shotgun (WGS) entry which is preliminary data.</text>
</comment>
<dbReference type="SMART" id="SM00382">
    <property type="entry name" value="AAA"/>
    <property type="match status" value="1"/>
</dbReference>
<organism evidence="7 8">
    <name type="scientific">Bifidobacterium vespertilionis</name>
    <dbReference type="NCBI Taxonomy" id="2562524"/>
    <lineage>
        <taxon>Bacteria</taxon>
        <taxon>Bacillati</taxon>
        <taxon>Actinomycetota</taxon>
        <taxon>Actinomycetes</taxon>
        <taxon>Bifidobacteriales</taxon>
        <taxon>Bifidobacteriaceae</taxon>
        <taxon>Bifidobacterium</taxon>
    </lineage>
</organism>
<dbReference type="PROSITE" id="PS50893">
    <property type="entry name" value="ABC_TRANSPORTER_2"/>
    <property type="match status" value="1"/>
</dbReference>
<dbReference type="GO" id="GO:0042626">
    <property type="term" value="F:ATPase-coupled transmembrane transporter activity"/>
    <property type="evidence" value="ECO:0007669"/>
    <property type="project" value="TreeGrafter"/>
</dbReference>
<gene>
    <name evidence="7" type="ORF">EM848_01380</name>
    <name evidence="6" type="ORF">EMO90_00145</name>
</gene>
<evidence type="ECO:0000256" key="3">
    <source>
        <dbReference type="ARBA" id="ARBA00022741"/>
    </source>
</evidence>
<sequence>MLFDFLRKSESFQNHPDAAAFRLPNVGYTYEGGGVGLLRTTLDISTQDKRVAVIGLNGSGKTTLLKLLDGALVPAEGVQITVGDETLSTSSKRDLKRVEQLVGRVRREEIPNAFYQAKDISEALTAPLKKRKVAEGERNAIVGNLLAHFKLADSARRGASELDSEKRHLLAIAAALVFNPAAIVADEPTKGLDEVGSAHVAAALFSYDKQVVFATHDTDLIRRPEYMIGRVLVLDEHQLVFDGSPDDAVAFYEDLIRRKAEAMRKR</sequence>
<dbReference type="InterPro" id="IPR003439">
    <property type="entry name" value="ABC_transporter-like_ATP-bd"/>
</dbReference>
<dbReference type="OrthoDB" id="9806471at2"/>
<evidence type="ECO:0000256" key="4">
    <source>
        <dbReference type="ARBA" id="ARBA00022840"/>
    </source>
</evidence>